<evidence type="ECO:0000259" key="1">
    <source>
        <dbReference type="Pfam" id="PF13761"/>
    </source>
</evidence>
<proteinExistence type="predicted"/>
<sequence>MTAIGEVFLVALGDEALRLSAPHLASLSERVSRQTATGVFYRAGCRAGRWAALARPMVGASAVVTCYDTDVPFQVELSATTDAAGRPVLHTTRRFRFAGGEQTLLDAVSPTGRQGELRSLLGARKRVEVIMHGTVTEDGALALTSRSIAIRLGRLRVPLPRGLRPEIQVRDGWDAEHARRTIDMTARHPLAGTLLEYRGWFVPRPGRTTAAGAAQYE</sequence>
<dbReference type="Proteomes" id="UP001366085">
    <property type="component" value="Unassembled WGS sequence"/>
</dbReference>
<feature type="domain" description="DUF4166" evidence="1">
    <location>
        <begin position="33"/>
        <end position="201"/>
    </location>
</feature>
<dbReference type="EMBL" id="JBBDGN010000004">
    <property type="protein sequence ID" value="MEJ1091353.1"/>
    <property type="molecule type" value="Genomic_DNA"/>
</dbReference>
<accession>A0ABU8LKZ1</accession>
<comment type="caution">
    <text evidence="2">The sequence shown here is derived from an EMBL/GenBank/DDBJ whole genome shotgun (WGS) entry which is preliminary data.</text>
</comment>
<dbReference type="RefSeq" id="WP_337318782.1">
    <property type="nucleotide sequence ID" value="NZ_JBBDGN010000004.1"/>
</dbReference>
<gene>
    <name evidence="2" type="ORF">WDU93_06555</name>
</gene>
<dbReference type="InterPro" id="IPR025311">
    <property type="entry name" value="DUF4166"/>
</dbReference>
<keyword evidence="3" id="KW-1185">Reference proteome</keyword>
<evidence type="ECO:0000313" key="2">
    <source>
        <dbReference type="EMBL" id="MEJ1091353.1"/>
    </source>
</evidence>
<protein>
    <submittedName>
        <fullName evidence="2">DUF4166 domain-containing protein</fullName>
    </submittedName>
</protein>
<dbReference type="Pfam" id="PF13761">
    <property type="entry name" value="DUF4166"/>
    <property type="match status" value="1"/>
</dbReference>
<reference evidence="2 3" key="1">
    <citation type="submission" date="2024-02" db="EMBL/GenBank/DDBJ databases">
        <authorList>
            <person name="Saticioglu I.B."/>
        </authorList>
    </citation>
    <scope>NUCLEOTIDE SEQUENCE [LARGE SCALE GENOMIC DNA]</scope>
    <source>
        <strain evidence="2 3">Mu-43</strain>
    </source>
</reference>
<organism evidence="2 3">
    <name type="scientific">Microbacterium istanbulense</name>
    <dbReference type="NCBI Taxonomy" id="3122049"/>
    <lineage>
        <taxon>Bacteria</taxon>
        <taxon>Bacillati</taxon>
        <taxon>Actinomycetota</taxon>
        <taxon>Actinomycetes</taxon>
        <taxon>Micrococcales</taxon>
        <taxon>Microbacteriaceae</taxon>
        <taxon>Microbacterium</taxon>
    </lineage>
</organism>
<evidence type="ECO:0000313" key="3">
    <source>
        <dbReference type="Proteomes" id="UP001366085"/>
    </source>
</evidence>
<name>A0ABU8LKZ1_9MICO</name>